<gene>
    <name evidence="2" type="ORF">GS399_04965</name>
</gene>
<protein>
    <recommendedName>
        <fullName evidence="4">Lipoprotein</fullName>
    </recommendedName>
</protein>
<dbReference type="AlphaFoldDB" id="A0A7K1Y6W9"/>
<comment type="caution">
    <text evidence="2">The sequence shown here is derived from an EMBL/GenBank/DDBJ whole genome shotgun (WGS) entry which is preliminary data.</text>
</comment>
<proteinExistence type="predicted"/>
<reference evidence="2 3" key="1">
    <citation type="submission" date="2019-11" db="EMBL/GenBank/DDBJ databases">
        <title>Pedobacter sp. HMF7647 Genome sequencing and assembly.</title>
        <authorList>
            <person name="Kang H."/>
            <person name="Kim H."/>
            <person name="Joh K."/>
        </authorList>
    </citation>
    <scope>NUCLEOTIDE SEQUENCE [LARGE SCALE GENOMIC DNA]</scope>
    <source>
        <strain evidence="2 3">HMF7647</strain>
    </source>
</reference>
<name>A0A7K1Y6W9_9SPHI</name>
<evidence type="ECO:0008006" key="4">
    <source>
        <dbReference type="Google" id="ProtNLM"/>
    </source>
</evidence>
<evidence type="ECO:0000313" key="3">
    <source>
        <dbReference type="Proteomes" id="UP000466586"/>
    </source>
</evidence>
<organism evidence="2 3">
    <name type="scientific">Hufsiella arboris</name>
    <dbReference type="NCBI Taxonomy" id="2695275"/>
    <lineage>
        <taxon>Bacteria</taxon>
        <taxon>Pseudomonadati</taxon>
        <taxon>Bacteroidota</taxon>
        <taxon>Sphingobacteriia</taxon>
        <taxon>Sphingobacteriales</taxon>
        <taxon>Sphingobacteriaceae</taxon>
        <taxon>Hufsiella</taxon>
    </lineage>
</organism>
<sequence length="147" mass="16256">MKTQFKHPVLHVSLCVTALLTSCASIAGYDQYSYAQTTSLKVDALNLMTKATDSARLHQADIQQVKTELSKIYEYEKNKPKNTVTTEMWNVLADSAGNSFGGFVSRWQKEQVLDTAFVTESKLLIGRSFDQISALESGKIKSADAGR</sequence>
<dbReference type="Proteomes" id="UP000466586">
    <property type="component" value="Unassembled WGS sequence"/>
</dbReference>
<dbReference type="PROSITE" id="PS51257">
    <property type="entry name" value="PROKAR_LIPOPROTEIN"/>
    <property type="match status" value="1"/>
</dbReference>
<keyword evidence="1" id="KW-0732">Signal</keyword>
<feature type="chain" id="PRO_5029843939" description="Lipoprotein" evidence="1">
    <location>
        <begin position="28"/>
        <end position="147"/>
    </location>
</feature>
<feature type="signal peptide" evidence="1">
    <location>
        <begin position="1"/>
        <end position="27"/>
    </location>
</feature>
<evidence type="ECO:0000256" key="1">
    <source>
        <dbReference type="SAM" id="SignalP"/>
    </source>
</evidence>
<evidence type="ECO:0000313" key="2">
    <source>
        <dbReference type="EMBL" id="MXV50314.1"/>
    </source>
</evidence>
<keyword evidence="3" id="KW-1185">Reference proteome</keyword>
<dbReference type="RefSeq" id="WP_160843493.1">
    <property type="nucleotide sequence ID" value="NZ_WVHT01000002.1"/>
</dbReference>
<dbReference type="EMBL" id="WVHT01000002">
    <property type="protein sequence ID" value="MXV50314.1"/>
    <property type="molecule type" value="Genomic_DNA"/>
</dbReference>
<accession>A0A7K1Y6W9</accession>